<reference evidence="2" key="1">
    <citation type="submission" date="2022-11" db="UniProtKB">
        <authorList>
            <consortium name="WormBaseParasite"/>
        </authorList>
    </citation>
    <scope>IDENTIFICATION</scope>
</reference>
<protein>
    <submittedName>
        <fullName evidence="2">Uncharacterized protein</fullName>
    </submittedName>
</protein>
<evidence type="ECO:0000313" key="2">
    <source>
        <dbReference type="WBParaSite" id="jg15752"/>
    </source>
</evidence>
<keyword evidence="1" id="KW-1185">Reference proteome</keyword>
<proteinExistence type="predicted"/>
<dbReference type="WBParaSite" id="jg15752">
    <property type="protein sequence ID" value="jg15752"/>
    <property type="gene ID" value="jg15752"/>
</dbReference>
<sequence>MCGQLPQRESYVYGYCKRLHKVFLQEISLVLQSLLSPAMSIWLGHWQDKEIDTMLNRLNSARKTNDKQMRIEEDQFQDTKCDASFTSSSNLPTNCLFQDLLLIWPKKED</sequence>
<evidence type="ECO:0000313" key="1">
    <source>
        <dbReference type="Proteomes" id="UP000887574"/>
    </source>
</evidence>
<name>A0A915D4G5_9BILA</name>
<organism evidence="1 2">
    <name type="scientific">Ditylenchus dipsaci</name>
    <dbReference type="NCBI Taxonomy" id="166011"/>
    <lineage>
        <taxon>Eukaryota</taxon>
        <taxon>Metazoa</taxon>
        <taxon>Ecdysozoa</taxon>
        <taxon>Nematoda</taxon>
        <taxon>Chromadorea</taxon>
        <taxon>Rhabditida</taxon>
        <taxon>Tylenchina</taxon>
        <taxon>Tylenchomorpha</taxon>
        <taxon>Sphaerularioidea</taxon>
        <taxon>Anguinidae</taxon>
        <taxon>Anguininae</taxon>
        <taxon>Ditylenchus</taxon>
    </lineage>
</organism>
<accession>A0A915D4G5</accession>
<dbReference type="Proteomes" id="UP000887574">
    <property type="component" value="Unplaced"/>
</dbReference>
<dbReference type="AlphaFoldDB" id="A0A915D4G5"/>